<name>A0ACC2VTV8_9TREE</name>
<protein>
    <submittedName>
        <fullName evidence="1">Uncharacterized protein</fullName>
    </submittedName>
</protein>
<gene>
    <name evidence="1" type="ORF">QFC20_005040</name>
</gene>
<evidence type="ECO:0000313" key="1">
    <source>
        <dbReference type="EMBL" id="KAJ9102211.1"/>
    </source>
</evidence>
<keyword evidence="2" id="KW-1185">Reference proteome</keyword>
<organism evidence="1 2">
    <name type="scientific">Naganishia adeliensis</name>
    <dbReference type="NCBI Taxonomy" id="92952"/>
    <lineage>
        <taxon>Eukaryota</taxon>
        <taxon>Fungi</taxon>
        <taxon>Dikarya</taxon>
        <taxon>Basidiomycota</taxon>
        <taxon>Agaricomycotina</taxon>
        <taxon>Tremellomycetes</taxon>
        <taxon>Filobasidiales</taxon>
        <taxon>Filobasidiaceae</taxon>
        <taxon>Naganishia</taxon>
    </lineage>
</organism>
<dbReference type="Proteomes" id="UP001230649">
    <property type="component" value="Unassembled WGS sequence"/>
</dbReference>
<reference evidence="1" key="1">
    <citation type="submission" date="2023-04" db="EMBL/GenBank/DDBJ databases">
        <title>Draft Genome sequencing of Naganishia species isolated from polar environments using Oxford Nanopore Technology.</title>
        <authorList>
            <person name="Leo P."/>
            <person name="Venkateswaran K."/>
        </authorList>
    </citation>
    <scope>NUCLEOTIDE SEQUENCE</scope>
    <source>
        <strain evidence="1">MNA-CCFEE 5262</strain>
    </source>
</reference>
<accession>A0ACC2VTV8</accession>
<evidence type="ECO:0000313" key="2">
    <source>
        <dbReference type="Proteomes" id="UP001230649"/>
    </source>
</evidence>
<sequence>MSTAPTQQSGTTTPAEPVTPQPTSPVDVYSLEAPAGIEQPYLSRMVPLTTRADEHANDVAKRSVGAYGFGWSMVQGPPSLFAAGSPWIGWRQ</sequence>
<proteinExistence type="predicted"/>
<comment type="caution">
    <text evidence="1">The sequence shown here is derived from an EMBL/GenBank/DDBJ whole genome shotgun (WGS) entry which is preliminary data.</text>
</comment>
<dbReference type="EMBL" id="JASBWS010000065">
    <property type="protein sequence ID" value="KAJ9102211.1"/>
    <property type="molecule type" value="Genomic_DNA"/>
</dbReference>